<reference evidence="11" key="1">
    <citation type="submission" date="2016-10" db="EMBL/GenBank/DDBJ databases">
        <authorList>
            <person name="Varghese N."/>
            <person name="Submissions S."/>
        </authorList>
    </citation>
    <scope>NUCLEOTIDE SEQUENCE [LARGE SCALE GENOMIC DNA]</scope>
    <source>
        <strain evidence="11">LMG 26383,CCUG 61248,R- 45681</strain>
    </source>
</reference>
<evidence type="ECO:0000256" key="1">
    <source>
        <dbReference type="ARBA" id="ARBA00000085"/>
    </source>
</evidence>
<name>A0A1H7QSC1_9HYPH</name>
<keyword evidence="5" id="KW-0677">Repeat</keyword>
<evidence type="ECO:0000259" key="9">
    <source>
        <dbReference type="PROSITE" id="PS50113"/>
    </source>
</evidence>
<dbReference type="InterPro" id="IPR036890">
    <property type="entry name" value="HATPase_C_sf"/>
</dbReference>
<keyword evidence="7 10" id="KW-0418">Kinase</keyword>
<dbReference type="SMART" id="SM00911">
    <property type="entry name" value="HWE_HK"/>
    <property type="match status" value="1"/>
</dbReference>
<dbReference type="PROSITE" id="PS50113">
    <property type="entry name" value="PAC"/>
    <property type="match status" value="1"/>
</dbReference>
<dbReference type="STRING" id="1036779.SAMN04515666_104115"/>
<feature type="domain" description="PAC" evidence="9">
    <location>
        <begin position="79"/>
        <end position="133"/>
    </location>
</feature>
<proteinExistence type="predicted"/>
<dbReference type="InterPro" id="IPR013656">
    <property type="entry name" value="PAS_4"/>
</dbReference>
<dbReference type="PANTHER" id="PTHR41523">
    <property type="entry name" value="TWO-COMPONENT SYSTEM SENSOR PROTEIN"/>
    <property type="match status" value="1"/>
</dbReference>
<dbReference type="Gene3D" id="3.30.450.20">
    <property type="entry name" value="PAS domain"/>
    <property type="match status" value="1"/>
</dbReference>
<accession>A0A1H7QSC1</accession>
<organism evidence="10 11">
    <name type="scientific">Bosea lupini</name>
    <dbReference type="NCBI Taxonomy" id="1036779"/>
    <lineage>
        <taxon>Bacteria</taxon>
        <taxon>Pseudomonadati</taxon>
        <taxon>Pseudomonadota</taxon>
        <taxon>Alphaproteobacteria</taxon>
        <taxon>Hyphomicrobiales</taxon>
        <taxon>Boseaceae</taxon>
        <taxon>Bosea</taxon>
    </lineage>
</organism>
<dbReference type="PANTHER" id="PTHR41523:SF7">
    <property type="entry name" value="HISTIDINE KINASE"/>
    <property type="match status" value="1"/>
</dbReference>
<dbReference type="InterPro" id="IPR000700">
    <property type="entry name" value="PAS-assoc_C"/>
</dbReference>
<evidence type="ECO:0000256" key="3">
    <source>
        <dbReference type="ARBA" id="ARBA00022553"/>
    </source>
</evidence>
<gene>
    <name evidence="10" type="ORF">SAMN04515666_104115</name>
</gene>
<keyword evidence="3" id="KW-0597">Phosphoprotein</keyword>
<evidence type="ECO:0000313" key="10">
    <source>
        <dbReference type="EMBL" id="SEL50876.1"/>
    </source>
</evidence>
<keyword evidence="4" id="KW-0808">Transferase</keyword>
<dbReference type="RefSeq" id="WP_167561632.1">
    <property type="nucleotide sequence ID" value="NZ_FOAN01000004.1"/>
</dbReference>
<dbReference type="SUPFAM" id="SSF55785">
    <property type="entry name" value="PYP-like sensor domain (PAS domain)"/>
    <property type="match status" value="1"/>
</dbReference>
<sequence length="324" mass="34835">MPTQLNKDARFLSAVLSASDDCIKVIGLDGTLEFMSEGGQRVMEVQDFEKIRGCPWVQFWQGDGHADAEAALAAARAGRSYRFQGPADTAAGNPRYWDVQVSPIVGPDGKPEAILSVSRDITQMHAGEERYRLLAGELNHRIKNLLAMVSGIVNQSMRGSNEPLDMVKRRVSDRLQALAAAQDVLMMASRHGADLRQLVEVVLSPHRSGERLAVDGPSVTLSSKCALAMALALHELGTNAVKYGALSQDGGHVDVSWSNQGGEFHFRWQESGGPPVTAPQRRGFGSQMIEKVLGSYLGGTAKIDFAPDGIILSLDAPTAALSES</sequence>
<evidence type="ECO:0000256" key="8">
    <source>
        <dbReference type="ARBA" id="ARBA00022840"/>
    </source>
</evidence>
<keyword evidence="6" id="KW-0547">Nucleotide-binding</keyword>
<evidence type="ECO:0000256" key="5">
    <source>
        <dbReference type="ARBA" id="ARBA00022737"/>
    </source>
</evidence>
<dbReference type="AlphaFoldDB" id="A0A1H7QSC1"/>
<dbReference type="SUPFAM" id="SSF55874">
    <property type="entry name" value="ATPase domain of HSP90 chaperone/DNA topoisomerase II/histidine kinase"/>
    <property type="match status" value="1"/>
</dbReference>
<dbReference type="InterPro" id="IPR035965">
    <property type="entry name" value="PAS-like_dom_sf"/>
</dbReference>
<dbReference type="EC" id="2.7.13.3" evidence="2"/>
<protein>
    <recommendedName>
        <fullName evidence="2">histidine kinase</fullName>
        <ecNumber evidence="2">2.7.13.3</ecNumber>
    </recommendedName>
</protein>
<evidence type="ECO:0000256" key="2">
    <source>
        <dbReference type="ARBA" id="ARBA00012438"/>
    </source>
</evidence>
<evidence type="ECO:0000256" key="7">
    <source>
        <dbReference type="ARBA" id="ARBA00022777"/>
    </source>
</evidence>
<dbReference type="Gene3D" id="3.30.565.10">
    <property type="entry name" value="Histidine kinase-like ATPase, C-terminal domain"/>
    <property type="match status" value="1"/>
</dbReference>
<dbReference type="EMBL" id="FOAN01000004">
    <property type="protein sequence ID" value="SEL50876.1"/>
    <property type="molecule type" value="Genomic_DNA"/>
</dbReference>
<keyword evidence="11" id="KW-1185">Reference proteome</keyword>
<evidence type="ECO:0000256" key="6">
    <source>
        <dbReference type="ARBA" id="ARBA00022741"/>
    </source>
</evidence>
<dbReference type="InterPro" id="IPR011102">
    <property type="entry name" value="Sig_transdc_His_kinase_HWE"/>
</dbReference>
<dbReference type="GO" id="GO:0004673">
    <property type="term" value="F:protein histidine kinase activity"/>
    <property type="evidence" value="ECO:0007669"/>
    <property type="project" value="UniProtKB-EC"/>
</dbReference>
<keyword evidence="8" id="KW-0067">ATP-binding</keyword>
<dbReference type="Pfam" id="PF08448">
    <property type="entry name" value="PAS_4"/>
    <property type="match status" value="1"/>
</dbReference>
<dbReference type="Pfam" id="PF07536">
    <property type="entry name" value="HWE_HK"/>
    <property type="match status" value="1"/>
</dbReference>
<dbReference type="GO" id="GO:0005524">
    <property type="term" value="F:ATP binding"/>
    <property type="evidence" value="ECO:0007669"/>
    <property type="project" value="UniProtKB-KW"/>
</dbReference>
<evidence type="ECO:0000313" key="11">
    <source>
        <dbReference type="Proteomes" id="UP000199664"/>
    </source>
</evidence>
<dbReference type="Proteomes" id="UP000199664">
    <property type="component" value="Unassembled WGS sequence"/>
</dbReference>
<comment type="catalytic activity">
    <reaction evidence="1">
        <text>ATP + protein L-histidine = ADP + protein N-phospho-L-histidine.</text>
        <dbReference type="EC" id="2.7.13.3"/>
    </reaction>
</comment>
<evidence type="ECO:0000256" key="4">
    <source>
        <dbReference type="ARBA" id="ARBA00022679"/>
    </source>
</evidence>